<evidence type="ECO:0000313" key="2">
    <source>
        <dbReference type="Proteomes" id="UP001240236"/>
    </source>
</evidence>
<dbReference type="EMBL" id="JAUSUZ010000001">
    <property type="protein sequence ID" value="MDQ0367298.1"/>
    <property type="molecule type" value="Genomic_DNA"/>
</dbReference>
<evidence type="ECO:0008006" key="3">
    <source>
        <dbReference type="Google" id="ProtNLM"/>
    </source>
</evidence>
<keyword evidence="2" id="KW-1185">Reference proteome</keyword>
<protein>
    <recommendedName>
        <fullName evidence="3">Hemerythrin-like domain-containing protein</fullName>
    </recommendedName>
</protein>
<comment type="caution">
    <text evidence="1">The sequence shown here is derived from an EMBL/GenBank/DDBJ whole genome shotgun (WGS) entry which is preliminary data.</text>
</comment>
<name>A0AAE3W0B9_9ACTN</name>
<dbReference type="RefSeq" id="WP_307241255.1">
    <property type="nucleotide sequence ID" value="NZ_JAUSUZ010000001.1"/>
</dbReference>
<dbReference type="Proteomes" id="UP001240236">
    <property type="component" value="Unassembled WGS sequence"/>
</dbReference>
<dbReference type="Gene3D" id="1.20.120.520">
    <property type="entry name" value="nmb1532 protein domain like"/>
    <property type="match status" value="1"/>
</dbReference>
<organism evidence="1 2">
    <name type="scientific">Catenuloplanes indicus</name>
    <dbReference type="NCBI Taxonomy" id="137267"/>
    <lineage>
        <taxon>Bacteria</taxon>
        <taxon>Bacillati</taxon>
        <taxon>Actinomycetota</taxon>
        <taxon>Actinomycetes</taxon>
        <taxon>Micromonosporales</taxon>
        <taxon>Micromonosporaceae</taxon>
        <taxon>Catenuloplanes</taxon>
    </lineage>
</organism>
<proteinExistence type="predicted"/>
<reference evidence="1 2" key="1">
    <citation type="submission" date="2023-07" db="EMBL/GenBank/DDBJ databases">
        <title>Sequencing the genomes of 1000 actinobacteria strains.</title>
        <authorList>
            <person name="Klenk H.-P."/>
        </authorList>
    </citation>
    <scope>NUCLEOTIDE SEQUENCE [LARGE SCALE GENOMIC DNA]</scope>
    <source>
        <strain evidence="1 2">DSM 44709</strain>
    </source>
</reference>
<gene>
    <name evidence="1" type="ORF">J2S42_003967</name>
</gene>
<evidence type="ECO:0000313" key="1">
    <source>
        <dbReference type="EMBL" id="MDQ0367298.1"/>
    </source>
</evidence>
<dbReference type="AlphaFoldDB" id="A0AAE3W0B9"/>
<sequence>MTTTSTAGVDTWEMVMAHRLYRLLHRLGELNDAWRASAAATVRDELADVLAQASPVLDEHLDDEERDLLPLVPPHVSQQEWDALNARARGSRPKDLRSAFAALGAMVEDATAEEQRRFMTELPPPVRLLWHLAGRRSWTRSRNRVRRG</sequence>
<accession>A0AAE3W0B9</accession>